<name>A0A6L2KRR4_TANCI</name>
<feature type="compositionally biased region" description="Polar residues" evidence="1">
    <location>
        <begin position="22"/>
        <end position="48"/>
    </location>
</feature>
<dbReference type="AlphaFoldDB" id="A0A6L2KRR4"/>
<dbReference type="EMBL" id="BKCJ010002898">
    <property type="protein sequence ID" value="GEU51649.1"/>
    <property type="molecule type" value="Genomic_DNA"/>
</dbReference>
<feature type="compositionally biased region" description="Low complexity" evidence="1">
    <location>
        <begin position="168"/>
        <end position="190"/>
    </location>
</feature>
<evidence type="ECO:0008006" key="3">
    <source>
        <dbReference type="Google" id="ProtNLM"/>
    </source>
</evidence>
<feature type="region of interest" description="Disordered" evidence="1">
    <location>
        <begin position="22"/>
        <end position="60"/>
    </location>
</feature>
<gene>
    <name evidence="2" type="ORF">Tci_023627</name>
</gene>
<proteinExistence type="predicted"/>
<organism evidence="2">
    <name type="scientific">Tanacetum cinerariifolium</name>
    <name type="common">Dalmatian daisy</name>
    <name type="synonym">Chrysanthemum cinerariifolium</name>
    <dbReference type="NCBI Taxonomy" id="118510"/>
    <lineage>
        <taxon>Eukaryota</taxon>
        <taxon>Viridiplantae</taxon>
        <taxon>Streptophyta</taxon>
        <taxon>Embryophyta</taxon>
        <taxon>Tracheophyta</taxon>
        <taxon>Spermatophyta</taxon>
        <taxon>Magnoliopsida</taxon>
        <taxon>eudicotyledons</taxon>
        <taxon>Gunneridae</taxon>
        <taxon>Pentapetalae</taxon>
        <taxon>asterids</taxon>
        <taxon>campanulids</taxon>
        <taxon>Asterales</taxon>
        <taxon>Asteraceae</taxon>
        <taxon>Asteroideae</taxon>
        <taxon>Anthemideae</taxon>
        <taxon>Anthemidinae</taxon>
        <taxon>Tanacetum</taxon>
    </lineage>
</organism>
<sequence length="277" mass="29764">MSTSTHPIIILYDSNVEDVFSSTNTPDYTSASPDYSPTSQGSTASNSETESDPSEVPFEDRSAPLAISPFHDDPYTKVMQAYNATSNESPIPPPQAPIAPPTILPLSPIDAILNHLDELPLERIEHMEDKIEGLGFLEPLYPGIIDMINDQDTGHMIPPTPPRDTEAPIGSPISLSSSSSVGSSSSVRSTTPPPDYPYDESIFVELDNLLWIIPRPLGSKPVPKKPNEMAPKRTSTSAAPAMTQATIRKLVVDSVAAALEAQAATMANTDNGNRNTR</sequence>
<feature type="region of interest" description="Disordered" evidence="1">
    <location>
        <begin position="151"/>
        <end position="195"/>
    </location>
</feature>
<feature type="region of interest" description="Disordered" evidence="1">
    <location>
        <begin position="220"/>
        <end position="240"/>
    </location>
</feature>
<comment type="caution">
    <text evidence="2">The sequence shown here is derived from an EMBL/GenBank/DDBJ whole genome shotgun (WGS) entry which is preliminary data.</text>
</comment>
<reference evidence="2" key="1">
    <citation type="journal article" date="2019" name="Sci. Rep.">
        <title>Draft genome of Tanacetum cinerariifolium, the natural source of mosquito coil.</title>
        <authorList>
            <person name="Yamashiro T."/>
            <person name="Shiraishi A."/>
            <person name="Satake H."/>
            <person name="Nakayama K."/>
        </authorList>
    </citation>
    <scope>NUCLEOTIDE SEQUENCE</scope>
</reference>
<protein>
    <recommendedName>
        <fullName evidence="3">Reverse transcriptase domain-containing protein</fullName>
    </recommendedName>
</protein>
<evidence type="ECO:0000256" key="1">
    <source>
        <dbReference type="SAM" id="MobiDB-lite"/>
    </source>
</evidence>
<accession>A0A6L2KRR4</accession>
<evidence type="ECO:0000313" key="2">
    <source>
        <dbReference type="EMBL" id="GEU51649.1"/>
    </source>
</evidence>